<name>A0ABY5PBD6_9ACTN</name>
<feature type="domain" description="Transcobalamin-like C-terminal" evidence="2">
    <location>
        <begin position="56"/>
        <end position="123"/>
    </location>
</feature>
<dbReference type="EMBL" id="CP088295">
    <property type="protein sequence ID" value="UUY01999.1"/>
    <property type="molecule type" value="Genomic_DNA"/>
</dbReference>
<keyword evidence="4" id="KW-1185">Reference proteome</keyword>
<accession>A0ABY5PBD6</accession>
<keyword evidence="1" id="KW-0732">Signal</keyword>
<dbReference type="Proteomes" id="UP001058860">
    <property type="component" value="Chromosome"/>
</dbReference>
<evidence type="ECO:0000259" key="2">
    <source>
        <dbReference type="Pfam" id="PF14478"/>
    </source>
</evidence>
<dbReference type="RefSeq" id="WP_353862536.1">
    <property type="nucleotide sequence ID" value="NZ_CP088295.1"/>
</dbReference>
<evidence type="ECO:0000313" key="3">
    <source>
        <dbReference type="EMBL" id="UUY01999.1"/>
    </source>
</evidence>
<proteinExistence type="predicted"/>
<reference evidence="4" key="1">
    <citation type="submission" date="2021-11" db="EMBL/GenBank/DDBJ databases">
        <title>Cultivation dependent microbiological survey of springs from the worlds oldest radium mine currently devoted to the extraction of radon-saturated water.</title>
        <authorList>
            <person name="Kapinusova G."/>
            <person name="Smrhova T."/>
            <person name="Strejcek M."/>
            <person name="Suman J."/>
            <person name="Jani K."/>
            <person name="Pajer P."/>
            <person name="Uhlik O."/>
        </authorList>
    </citation>
    <scope>NUCLEOTIDE SEQUENCE [LARGE SCALE GENOMIC DNA]</scope>
    <source>
        <strain evidence="4">J379</strain>
    </source>
</reference>
<dbReference type="InterPro" id="IPR027954">
    <property type="entry name" value="Transcobalamin-like_C"/>
</dbReference>
<dbReference type="PROSITE" id="PS51257">
    <property type="entry name" value="PROKAR_LIPOPROTEIN"/>
    <property type="match status" value="1"/>
</dbReference>
<protein>
    <submittedName>
        <fullName evidence="3">DUF4430 domain-containing protein</fullName>
    </submittedName>
</protein>
<dbReference type="Gene3D" id="2.170.130.30">
    <property type="match status" value="1"/>
</dbReference>
<feature type="chain" id="PRO_5046368515" evidence="1">
    <location>
        <begin position="26"/>
        <end position="313"/>
    </location>
</feature>
<sequence>MSARTVGLAAVVLAALLAAGCGAGAGQQAGNVELLVTRDYGAEELVRLPEPEQSGDETVMRLLQRNADVTTRYGGGFVQSIDGLSAAREGGRPLDWFYYVNGIEASEGAASREVEDGAKVWWDRRDWGAAQRVPAVVGAFPEPFRTGEKGRRYPVRIECSDLEGDACQRVYERFTELGIVAARGGLGTSGGDKTLRVVVGPWRDVEARDRVAQTLADGPRVNGIFARMEDDGRTLVTLDERGREVQRLGAGAGLIAAGRDGEFPPTWLVTGTDDAGVLSAIAALDESALEAKYALAISDDRGVPLPEREGRAP</sequence>
<organism evidence="3 4">
    <name type="scientific">Svornostia abyssi</name>
    <dbReference type="NCBI Taxonomy" id="2898438"/>
    <lineage>
        <taxon>Bacteria</taxon>
        <taxon>Bacillati</taxon>
        <taxon>Actinomycetota</taxon>
        <taxon>Thermoleophilia</taxon>
        <taxon>Solirubrobacterales</taxon>
        <taxon>Baekduiaceae</taxon>
        <taxon>Svornostia</taxon>
    </lineage>
</organism>
<gene>
    <name evidence="3" type="ORF">LRS13_14875</name>
</gene>
<evidence type="ECO:0000313" key="4">
    <source>
        <dbReference type="Proteomes" id="UP001058860"/>
    </source>
</evidence>
<dbReference type="Pfam" id="PF14478">
    <property type="entry name" value="DUF4430"/>
    <property type="match status" value="1"/>
</dbReference>
<evidence type="ECO:0000256" key="1">
    <source>
        <dbReference type="SAM" id="SignalP"/>
    </source>
</evidence>
<feature type="signal peptide" evidence="1">
    <location>
        <begin position="1"/>
        <end position="25"/>
    </location>
</feature>